<comment type="similarity">
    <text evidence="2">Belongs to the MCU (TC 1.A.77) family.</text>
</comment>
<feature type="coiled-coil region" evidence="15">
    <location>
        <begin position="37"/>
        <end position="64"/>
    </location>
</feature>
<organism evidence="18 19">
    <name type="scientific">Halteria grandinella</name>
    <dbReference type="NCBI Taxonomy" id="5974"/>
    <lineage>
        <taxon>Eukaryota</taxon>
        <taxon>Sar</taxon>
        <taxon>Alveolata</taxon>
        <taxon>Ciliophora</taxon>
        <taxon>Intramacronucleata</taxon>
        <taxon>Spirotrichea</taxon>
        <taxon>Stichotrichia</taxon>
        <taxon>Sporadotrichida</taxon>
        <taxon>Halteriidae</taxon>
        <taxon>Halteria</taxon>
    </lineage>
</organism>
<dbReference type="GO" id="GO:0005262">
    <property type="term" value="F:calcium channel activity"/>
    <property type="evidence" value="ECO:0007669"/>
    <property type="project" value="UniProtKB-KW"/>
</dbReference>
<evidence type="ECO:0000313" key="19">
    <source>
        <dbReference type="Proteomes" id="UP000785679"/>
    </source>
</evidence>
<evidence type="ECO:0000256" key="12">
    <source>
        <dbReference type="ARBA" id="ARBA00023136"/>
    </source>
</evidence>
<keyword evidence="11" id="KW-0496">Mitochondrion</keyword>
<evidence type="ECO:0000256" key="14">
    <source>
        <dbReference type="ARBA" id="ARBA00036634"/>
    </source>
</evidence>
<evidence type="ECO:0000256" key="6">
    <source>
        <dbReference type="ARBA" id="ARBA00022692"/>
    </source>
</evidence>
<reference evidence="18" key="1">
    <citation type="submission" date="2019-06" db="EMBL/GenBank/DDBJ databases">
        <authorList>
            <person name="Zheng W."/>
        </authorList>
    </citation>
    <scope>NUCLEOTIDE SEQUENCE</scope>
    <source>
        <strain evidence="18">QDHG01</strain>
    </source>
</reference>
<feature type="transmembrane region" description="Helical" evidence="16">
    <location>
        <begin position="86"/>
        <end position="107"/>
    </location>
</feature>
<evidence type="ECO:0000256" key="13">
    <source>
        <dbReference type="ARBA" id="ARBA00023303"/>
    </source>
</evidence>
<evidence type="ECO:0000313" key="18">
    <source>
        <dbReference type="EMBL" id="TNV72310.1"/>
    </source>
</evidence>
<evidence type="ECO:0000256" key="2">
    <source>
        <dbReference type="ARBA" id="ARBA00005653"/>
    </source>
</evidence>
<keyword evidence="9 16" id="KW-1133">Transmembrane helix</keyword>
<keyword evidence="19" id="KW-1185">Reference proteome</keyword>
<keyword evidence="4" id="KW-0109">Calcium transport</keyword>
<evidence type="ECO:0000256" key="10">
    <source>
        <dbReference type="ARBA" id="ARBA00023065"/>
    </source>
</evidence>
<evidence type="ECO:0000256" key="16">
    <source>
        <dbReference type="SAM" id="Phobius"/>
    </source>
</evidence>
<accession>A0A8J8ND93</accession>
<dbReference type="GO" id="GO:0015292">
    <property type="term" value="F:uniporter activity"/>
    <property type="evidence" value="ECO:0007669"/>
    <property type="project" value="TreeGrafter"/>
</dbReference>
<comment type="subcellular location">
    <subcellularLocation>
        <location evidence="1">Mitochondrion inner membrane</location>
        <topology evidence="1">Multi-pass membrane protein</topology>
    </subcellularLocation>
</comment>
<dbReference type="InterPro" id="IPR006769">
    <property type="entry name" value="MCU_C"/>
</dbReference>
<keyword evidence="12 16" id="KW-0472">Membrane</keyword>
<dbReference type="GO" id="GO:1990246">
    <property type="term" value="C:uniplex complex"/>
    <property type="evidence" value="ECO:0007669"/>
    <property type="project" value="TreeGrafter"/>
</dbReference>
<keyword evidence="7" id="KW-0999">Mitochondrion inner membrane</keyword>
<evidence type="ECO:0000256" key="7">
    <source>
        <dbReference type="ARBA" id="ARBA00022792"/>
    </source>
</evidence>
<comment type="catalytic activity">
    <reaction evidence="14">
        <text>Ca(2+)(in) = Ca(2+)(out)</text>
        <dbReference type="Rhea" id="RHEA:29671"/>
        <dbReference type="ChEBI" id="CHEBI:29108"/>
    </reaction>
</comment>
<dbReference type="EMBL" id="RRYP01023023">
    <property type="protein sequence ID" value="TNV72310.1"/>
    <property type="molecule type" value="Genomic_DNA"/>
</dbReference>
<proteinExistence type="inferred from homology"/>
<evidence type="ECO:0000256" key="11">
    <source>
        <dbReference type="ARBA" id="ARBA00023128"/>
    </source>
</evidence>
<dbReference type="Proteomes" id="UP000785679">
    <property type="component" value="Unassembled WGS sequence"/>
</dbReference>
<keyword evidence="10" id="KW-0406">Ion transport</keyword>
<evidence type="ECO:0000256" key="9">
    <source>
        <dbReference type="ARBA" id="ARBA00022989"/>
    </source>
</evidence>
<evidence type="ECO:0000259" key="17">
    <source>
        <dbReference type="Pfam" id="PF04678"/>
    </source>
</evidence>
<feature type="domain" description="Calcium uniporter protein C-terminal" evidence="17">
    <location>
        <begin position="34"/>
        <end position="170"/>
    </location>
</feature>
<dbReference type="PANTHER" id="PTHR13462:SF10">
    <property type="entry name" value="CALCIUM UNIPORTER PROTEIN, MITOCHONDRIAL"/>
    <property type="match status" value="1"/>
</dbReference>
<evidence type="ECO:0000256" key="8">
    <source>
        <dbReference type="ARBA" id="ARBA00022837"/>
    </source>
</evidence>
<evidence type="ECO:0000256" key="3">
    <source>
        <dbReference type="ARBA" id="ARBA00022448"/>
    </source>
</evidence>
<evidence type="ECO:0000256" key="15">
    <source>
        <dbReference type="SAM" id="Coils"/>
    </source>
</evidence>
<evidence type="ECO:0000256" key="4">
    <source>
        <dbReference type="ARBA" id="ARBA00022568"/>
    </source>
</evidence>
<protein>
    <recommendedName>
        <fullName evidence="17">Calcium uniporter protein C-terminal domain-containing protein</fullName>
    </recommendedName>
</protein>
<keyword evidence="6 16" id="KW-0812">Transmembrane</keyword>
<keyword evidence="5" id="KW-0107">Calcium channel</keyword>
<comment type="caution">
    <text evidence="18">The sequence shown here is derived from an EMBL/GenBank/DDBJ whole genome shotgun (WGS) entry which is preliminary data.</text>
</comment>
<evidence type="ECO:0000256" key="1">
    <source>
        <dbReference type="ARBA" id="ARBA00004448"/>
    </source>
</evidence>
<sequence>MRDQKAVEISRFVSQFEHELLSEKDAWTQNEILILLREVLAEKAQGVKEEKEILEQQLYLLKRQREPVLNKLTEIDRSADRSARRVLWGFASIFVSQFAMIQYGTYLAFSWDIMEPITCGMTLGDVVCGYLFWVWTKRPYSLEGLKEHFFERKKGKLIKKNQVDYNNYEKTEEAIRIIRNRLRELE</sequence>
<name>A0A8J8ND93_HALGN</name>
<feature type="transmembrane region" description="Helical" evidence="16">
    <location>
        <begin position="113"/>
        <end position="136"/>
    </location>
</feature>
<gene>
    <name evidence="18" type="ORF">FGO68_gene10066</name>
</gene>
<keyword evidence="8" id="KW-0106">Calcium</keyword>
<evidence type="ECO:0000256" key="5">
    <source>
        <dbReference type="ARBA" id="ARBA00022673"/>
    </source>
</evidence>
<dbReference type="Pfam" id="PF04678">
    <property type="entry name" value="MCU"/>
    <property type="match status" value="1"/>
</dbReference>
<keyword evidence="13" id="KW-0407">Ion channel</keyword>
<dbReference type="GO" id="GO:0051560">
    <property type="term" value="P:mitochondrial calcium ion homeostasis"/>
    <property type="evidence" value="ECO:0007669"/>
    <property type="project" value="InterPro"/>
</dbReference>
<keyword evidence="3" id="KW-0813">Transport</keyword>
<keyword evidence="15" id="KW-0175">Coiled coil</keyword>
<dbReference type="AlphaFoldDB" id="A0A8J8ND93"/>
<dbReference type="GO" id="GO:0036444">
    <property type="term" value="P:calcium import into the mitochondrion"/>
    <property type="evidence" value="ECO:0007669"/>
    <property type="project" value="TreeGrafter"/>
</dbReference>
<dbReference type="OrthoDB" id="294580at2759"/>
<dbReference type="InterPro" id="IPR039055">
    <property type="entry name" value="MCU_fam"/>
</dbReference>
<dbReference type="PANTHER" id="PTHR13462">
    <property type="entry name" value="CALCIUM UNIPORTER PROTEIN, MITOCHONDRIAL"/>
    <property type="match status" value="1"/>
</dbReference>